<organism evidence="1 2">
    <name type="scientific">Bacteroides fragilis (strain 638R)</name>
    <dbReference type="NCBI Taxonomy" id="862962"/>
    <lineage>
        <taxon>Bacteria</taxon>
        <taxon>Pseudomonadati</taxon>
        <taxon>Bacteroidota</taxon>
        <taxon>Bacteroidia</taxon>
        <taxon>Bacteroidales</taxon>
        <taxon>Bacteroidaceae</taxon>
        <taxon>Bacteroides</taxon>
    </lineage>
</organism>
<dbReference type="Proteomes" id="UP000008560">
    <property type="component" value="Chromosome"/>
</dbReference>
<dbReference type="EMBL" id="FQ312004">
    <property type="protein sequence ID" value="CBW20835.1"/>
    <property type="molecule type" value="Genomic_DNA"/>
</dbReference>
<dbReference type="AlphaFoldDB" id="E1WKB4"/>
<protein>
    <submittedName>
        <fullName evidence="1">Uncharacterized protein</fullName>
    </submittedName>
</protein>
<gene>
    <name evidence="1" type="ordered locus">BF638R_0232</name>
</gene>
<dbReference type="HOGENOM" id="CLU_1136272_0_0_10"/>
<name>E1WKB4_BACF6</name>
<proteinExistence type="predicted"/>
<dbReference type="KEGG" id="bfg:BF638R_0232"/>
<evidence type="ECO:0000313" key="2">
    <source>
        <dbReference type="Proteomes" id="UP000008560"/>
    </source>
</evidence>
<reference evidence="1 2" key="1">
    <citation type="journal article" date="2010" name="Microbiology">
        <title>Twenty-eight divergent polysaccharide loci specifying within- and amongst-strain capsule diversity in three strains of Bacteroides fragilis.</title>
        <authorList>
            <person name="Patrick S."/>
            <person name="Blakely G.W."/>
            <person name="Houston S."/>
            <person name="Moore J."/>
            <person name="Abratt V.R."/>
            <person name="Bertalan M."/>
            <person name="Cerdeno-Tarraga A.M."/>
            <person name="Quail M.A."/>
            <person name="Corton N."/>
            <person name="Corton C."/>
            <person name="Bignell A."/>
            <person name="Barron A."/>
            <person name="Clark L."/>
            <person name="Bentley S.D."/>
            <person name="Parkhill J."/>
        </authorList>
    </citation>
    <scope>NUCLEOTIDE SEQUENCE [LARGE SCALE GENOMIC DNA]</scope>
    <source>
        <strain evidence="1 2">638R</strain>
    </source>
</reference>
<evidence type="ECO:0000313" key="1">
    <source>
        <dbReference type="EMBL" id="CBW20835.1"/>
    </source>
</evidence>
<sequence>MCPAFSFVSFSTLDFSVSRHHRHSRQGILPSKKKRLRSFFSPLQEQGFYAAKTESCCIKHTLLFAPAQINPSVKDGSRVSQKRTLYASKTSVYRLGAKLLSLVPKSLIFYEATNTQIEATSTQLAKRVEKELRRHLYLPRRRANRRCPPSQKSLIGMRSFSRVCIANTYGTSTMQSKGCICERRYNCSDAGKGKSAMGFLNEGMDNSTFYAGEDNRHHRHTSLSDKWSSPDVGIFEQMRKPLLV</sequence>
<accession>E1WKB4</accession>
<dbReference type="PATRIC" id="fig|862962.3.peg.236"/>